<dbReference type="RefSeq" id="WP_152265721.1">
    <property type="nucleotide sequence ID" value="NZ_VOKX01000116.1"/>
</dbReference>
<keyword evidence="1" id="KW-0732">Signal</keyword>
<evidence type="ECO:0000313" key="3">
    <source>
        <dbReference type="Proteomes" id="UP000327000"/>
    </source>
</evidence>
<feature type="signal peptide" evidence="1">
    <location>
        <begin position="1"/>
        <end position="32"/>
    </location>
</feature>
<dbReference type="Proteomes" id="UP000327000">
    <property type="component" value="Unassembled WGS sequence"/>
</dbReference>
<evidence type="ECO:0000313" key="2">
    <source>
        <dbReference type="EMBL" id="KAB7834339.1"/>
    </source>
</evidence>
<evidence type="ECO:0008006" key="4">
    <source>
        <dbReference type="Google" id="ProtNLM"/>
    </source>
</evidence>
<gene>
    <name evidence="2" type="ORF">FRZ00_30575</name>
</gene>
<keyword evidence="3" id="KW-1185">Reference proteome</keyword>
<evidence type="ECO:0000256" key="1">
    <source>
        <dbReference type="SAM" id="SignalP"/>
    </source>
</evidence>
<accession>A0A5N5W165</accession>
<feature type="chain" id="PRO_5024869359" description="Secreted protein" evidence="1">
    <location>
        <begin position="33"/>
        <end position="89"/>
    </location>
</feature>
<dbReference type="AlphaFoldDB" id="A0A5N5W165"/>
<comment type="caution">
    <text evidence="2">The sequence shown here is derived from an EMBL/GenBank/DDBJ whole genome shotgun (WGS) entry which is preliminary data.</text>
</comment>
<dbReference type="EMBL" id="VOKX01000116">
    <property type="protein sequence ID" value="KAB7834339.1"/>
    <property type="molecule type" value="Genomic_DNA"/>
</dbReference>
<protein>
    <recommendedName>
        <fullName evidence="4">Secreted protein</fullName>
    </recommendedName>
</protein>
<organism evidence="2 3">
    <name type="scientific">Streptomyces mobaraensis</name>
    <name type="common">Streptoverticillium mobaraense</name>
    <dbReference type="NCBI Taxonomy" id="35621"/>
    <lineage>
        <taxon>Bacteria</taxon>
        <taxon>Bacillati</taxon>
        <taxon>Actinomycetota</taxon>
        <taxon>Actinomycetes</taxon>
        <taxon>Kitasatosporales</taxon>
        <taxon>Streptomycetaceae</taxon>
        <taxon>Streptomyces</taxon>
    </lineage>
</organism>
<proteinExistence type="predicted"/>
<reference evidence="2 3" key="1">
    <citation type="journal article" date="2019" name="Microb. Cell Fact.">
        <title>Exploring novel herbicidin analogues by transcriptional regulator overexpression and MS/MS molecular networking.</title>
        <authorList>
            <person name="Shi Y."/>
            <person name="Gu R."/>
            <person name="Li Y."/>
            <person name="Wang X."/>
            <person name="Ren W."/>
            <person name="Li X."/>
            <person name="Wang L."/>
            <person name="Xie Y."/>
            <person name="Hong B."/>
        </authorList>
    </citation>
    <scope>NUCLEOTIDE SEQUENCE [LARGE SCALE GENOMIC DNA]</scope>
    <source>
        <strain evidence="2 3">US-43</strain>
    </source>
</reference>
<sequence length="89" mass="8487">MTSMLKKTAVLAACVAALTTGAAALTAGTAHADTGGCSATLPAHTNGNAANDTVQQGNAAVGAVADLVKCTVTQGNKGLNGADDDAGLF</sequence>
<name>A0A5N5W165_STRMB</name>